<protein>
    <submittedName>
        <fullName evidence="1">Uncharacterized protein</fullName>
    </submittedName>
</protein>
<evidence type="ECO:0000313" key="2">
    <source>
        <dbReference type="Proteomes" id="UP001162501"/>
    </source>
</evidence>
<evidence type="ECO:0000313" key="1">
    <source>
        <dbReference type="EMBL" id="CAN0170741.1"/>
    </source>
</evidence>
<gene>
    <name evidence="1" type="ORF">MRATA1EN22A_LOCUS13109</name>
</gene>
<dbReference type="Proteomes" id="UP001162501">
    <property type="component" value="Chromosome 22"/>
</dbReference>
<reference evidence="1" key="1">
    <citation type="submission" date="2023-05" db="EMBL/GenBank/DDBJ databases">
        <authorList>
            <consortium name="ELIXIR-Norway"/>
        </authorList>
    </citation>
    <scope>NUCLEOTIDE SEQUENCE</scope>
</reference>
<organism evidence="1 2">
    <name type="scientific">Rangifer tarandus platyrhynchus</name>
    <name type="common">Svalbard reindeer</name>
    <dbReference type="NCBI Taxonomy" id="3082113"/>
    <lineage>
        <taxon>Eukaryota</taxon>
        <taxon>Metazoa</taxon>
        <taxon>Chordata</taxon>
        <taxon>Craniata</taxon>
        <taxon>Vertebrata</taxon>
        <taxon>Euteleostomi</taxon>
        <taxon>Mammalia</taxon>
        <taxon>Eutheria</taxon>
        <taxon>Laurasiatheria</taxon>
        <taxon>Artiodactyla</taxon>
        <taxon>Ruminantia</taxon>
        <taxon>Pecora</taxon>
        <taxon>Cervidae</taxon>
        <taxon>Odocoileinae</taxon>
        <taxon>Rangifer</taxon>
    </lineage>
</organism>
<reference evidence="1" key="2">
    <citation type="submission" date="2025-03" db="EMBL/GenBank/DDBJ databases">
        <authorList>
            <consortium name="ELIXIR-Norway"/>
            <consortium name="Elixir Norway"/>
        </authorList>
    </citation>
    <scope>NUCLEOTIDE SEQUENCE</scope>
</reference>
<accession>A0AC59Z255</accession>
<dbReference type="EMBL" id="OX596106">
    <property type="protein sequence ID" value="CAN0170741.1"/>
    <property type="molecule type" value="Genomic_DNA"/>
</dbReference>
<proteinExistence type="predicted"/>
<sequence>MLHKLVGKYRVQSSQVVQWERIHQSMQETQEMWVPSLSQEDNPGGGNGNPLQYSCLENPMGRADWRALVPRVTESDTTEQLSTHANTVSKSLLLHPRPRVGATLFDGRELQGQS</sequence>
<name>A0AC59Z255_RANTA</name>